<dbReference type="PANTHER" id="PTHR45288">
    <property type="entry name" value="THIOREDOXIN FAMILY PROTEIN"/>
    <property type="match status" value="1"/>
</dbReference>
<keyword evidence="3" id="KW-1185">Reference proteome</keyword>
<dbReference type="InterPro" id="IPR036249">
    <property type="entry name" value="Thioredoxin-like_sf"/>
</dbReference>
<feature type="domain" description="GST N-terminal" evidence="1">
    <location>
        <begin position="270"/>
        <end position="351"/>
    </location>
</feature>
<dbReference type="SUPFAM" id="SSF52833">
    <property type="entry name" value="Thioredoxin-like"/>
    <property type="match status" value="2"/>
</dbReference>
<proteinExistence type="predicted"/>
<dbReference type="Proteomes" id="UP001165065">
    <property type="component" value="Unassembled WGS sequence"/>
</dbReference>
<protein>
    <recommendedName>
        <fullName evidence="1">GST N-terminal domain-containing protein</fullName>
    </recommendedName>
</protein>
<feature type="domain" description="GST N-terminal" evidence="1">
    <location>
        <begin position="120"/>
        <end position="225"/>
    </location>
</feature>
<evidence type="ECO:0000259" key="1">
    <source>
        <dbReference type="PROSITE" id="PS50404"/>
    </source>
</evidence>
<sequence length="351" mass="37973">MKLVLFSLILASDGLNIELPKFDIPFGNAPKTPSVSPPADFLAPARKPLSANPSQLPSLLSGGAGLALRLGSGAFVLGWKSDVLSGDSIDSVPSATPFGQVAFSDSSTVLASAEERGIRQPLVLYEYEPSPYARKVREVCCLLDIPVLMKPCPIKSTGPPPEASTRGGTTPYVKKQRAGFSDELFEKTGRRTVPYLEDPNNPSMGGMFESEDIIDYLLENYSDQKKYDKKALWPMRGAFARFTATLATIARGLAGANLLDGARADNTSMQPIILYGYECSPFVKPVRERLCELGLPHIVVPCSRGSENRATLVELTGEQFQVPQIDDPNTGVGIFAESTEIVDYLTSTYTI</sequence>
<dbReference type="Pfam" id="PF13417">
    <property type="entry name" value="GST_N_3"/>
    <property type="match status" value="2"/>
</dbReference>
<organism evidence="2 3">
    <name type="scientific">Triparma columacea</name>
    <dbReference type="NCBI Taxonomy" id="722753"/>
    <lineage>
        <taxon>Eukaryota</taxon>
        <taxon>Sar</taxon>
        <taxon>Stramenopiles</taxon>
        <taxon>Ochrophyta</taxon>
        <taxon>Bolidophyceae</taxon>
        <taxon>Parmales</taxon>
        <taxon>Triparmaceae</taxon>
        <taxon>Triparma</taxon>
    </lineage>
</organism>
<reference evidence="3" key="1">
    <citation type="journal article" date="2023" name="Commun. Biol.">
        <title>Genome analysis of Parmales, the sister group of diatoms, reveals the evolutionary specialization of diatoms from phago-mixotrophs to photoautotrophs.</title>
        <authorList>
            <person name="Ban H."/>
            <person name="Sato S."/>
            <person name="Yoshikawa S."/>
            <person name="Yamada K."/>
            <person name="Nakamura Y."/>
            <person name="Ichinomiya M."/>
            <person name="Sato N."/>
            <person name="Blanc-Mathieu R."/>
            <person name="Endo H."/>
            <person name="Kuwata A."/>
            <person name="Ogata H."/>
        </authorList>
    </citation>
    <scope>NUCLEOTIDE SEQUENCE [LARGE SCALE GENOMIC DNA]</scope>
</reference>
<dbReference type="AlphaFoldDB" id="A0A9W7GQU9"/>
<accession>A0A9W7GQU9</accession>
<dbReference type="GO" id="GO:0009507">
    <property type="term" value="C:chloroplast"/>
    <property type="evidence" value="ECO:0007669"/>
    <property type="project" value="TreeGrafter"/>
</dbReference>
<gene>
    <name evidence="2" type="ORF">TrCOL_g1493</name>
</gene>
<comment type="caution">
    <text evidence="2">The sequence shown here is derived from an EMBL/GenBank/DDBJ whole genome shotgun (WGS) entry which is preliminary data.</text>
</comment>
<dbReference type="Gene3D" id="3.40.30.10">
    <property type="entry name" value="Glutaredoxin"/>
    <property type="match status" value="2"/>
</dbReference>
<dbReference type="InterPro" id="IPR004045">
    <property type="entry name" value="Glutathione_S-Trfase_N"/>
</dbReference>
<name>A0A9W7GQU9_9STRA</name>
<dbReference type="OrthoDB" id="422574at2759"/>
<evidence type="ECO:0000313" key="3">
    <source>
        <dbReference type="Proteomes" id="UP001165065"/>
    </source>
</evidence>
<evidence type="ECO:0000313" key="2">
    <source>
        <dbReference type="EMBL" id="GMI48570.1"/>
    </source>
</evidence>
<dbReference type="EMBL" id="BRYA01000408">
    <property type="protein sequence ID" value="GMI48570.1"/>
    <property type="molecule type" value="Genomic_DNA"/>
</dbReference>
<dbReference type="PANTHER" id="PTHR45288:SF1">
    <property type="entry name" value="THIOREDOXIN FAMILY PROTEIN"/>
    <property type="match status" value="1"/>
</dbReference>
<dbReference type="PROSITE" id="PS50404">
    <property type="entry name" value="GST_NTER"/>
    <property type="match status" value="2"/>
</dbReference>